<feature type="modified residue" description="4-aspartylphosphate" evidence="11">
    <location>
        <position position="1042"/>
    </location>
</feature>
<dbReference type="InterPro" id="IPR004391">
    <property type="entry name" value="Glu_race"/>
</dbReference>
<dbReference type="PANTHER" id="PTHR21198:SF2">
    <property type="entry name" value="GLUTAMATE RACEMASE"/>
    <property type="match status" value="1"/>
</dbReference>
<dbReference type="Proteomes" id="UP001234178">
    <property type="component" value="Unassembled WGS sequence"/>
</dbReference>
<keyword evidence="9" id="KW-0413">Isomerase</keyword>
<dbReference type="Gene3D" id="3.30.565.10">
    <property type="entry name" value="Histidine kinase-like ATPase, C-terminal domain"/>
    <property type="match status" value="1"/>
</dbReference>
<name>A0ABR0B8T9_9CRUS</name>
<evidence type="ECO:0000256" key="8">
    <source>
        <dbReference type="ARBA" id="ARBA00023136"/>
    </source>
</evidence>
<evidence type="ECO:0000256" key="11">
    <source>
        <dbReference type="PROSITE-ProRule" id="PRU00169"/>
    </source>
</evidence>
<evidence type="ECO:0000313" key="16">
    <source>
        <dbReference type="EMBL" id="KAK4045007.1"/>
    </source>
</evidence>
<dbReference type="Gene3D" id="3.40.50.2300">
    <property type="match status" value="1"/>
</dbReference>
<dbReference type="InterPro" id="IPR005467">
    <property type="entry name" value="His_kinase_dom"/>
</dbReference>
<dbReference type="PROSITE" id="PS50110">
    <property type="entry name" value="RESPONSE_REGULATORY"/>
    <property type="match status" value="1"/>
</dbReference>
<dbReference type="SUPFAM" id="SSF144091">
    <property type="entry name" value="Rhomboid-like"/>
    <property type="match status" value="1"/>
</dbReference>
<feature type="transmembrane region" description="Helical" evidence="13">
    <location>
        <begin position="98"/>
        <end position="119"/>
    </location>
</feature>
<evidence type="ECO:0000256" key="7">
    <source>
        <dbReference type="ARBA" id="ARBA00022989"/>
    </source>
</evidence>
<feature type="transmembrane region" description="Helical" evidence="13">
    <location>
        <begin position="20"/>
        <end position="39"/>
    </location>
</feature>
<evidence type="ECO:0000256" key="10">
    <source>
        <dbReference type="ARBA" id="ARBA00023316"/>
    </source>
</evidence>
<dbReference type="EMBL" id="JAOYFB010000041">
    <property type="protein sequence ID" value="KAK4045007.1"/>
    <property type="molecule type" value="Genomic_DNA"/>
</dbReference>
<evidence type="ECO:0000256" key="3">
    <source>
        <dbReference type="ARBA" id="ARBA00013090"/>
    </source>
</evidence>
<dbReference type="InterPro" id="IPR036890">
    <property type="entry name" value="HATPase_C_sf"/>
</dbReference>
<dbReference type="NCBIfam" id="TIGR00067">
    <property type="entry name" value="glut_race"/>
    <property type="match status" value="1"/>
</dbReference>
<feature type="transmembrane region" description="Helical" evidence="13">
    <location>
        <begin position="166"/>
        <end position="186"/>
    </location>
</feature>
<gene>
    <name evidence="16" type="ORF">OUZ56_032414</name>
</gene>
<dbReference type="InterPro" id="IPR003594">
    <property type="entry name" value="HATPase_dom"/>
</dbReference>
<dbReference type="PRINTS" id="PR00344">
    <property type="entry name" value="BCTRLSENSOR"/>
</dbReference>
<evidence type="ECO:0000256" key="13">
    <source>
        <dbReference type="SAM" id="Phobius"/>
    </source>
</evidence>
<keyword evidence="8 13" id="KW-0472">Membrane</keyword>
<dbReference type="PANTHER" id="PTHR21198">
    <property type="entry name" value="GLUTAMATE RACEMASE"/>
    <property type="match status" value="1"/>
</dbReference>
<dbReference type="CDD" id="cd00156">
    <property type="entry name" value="REC"/>
    <property type="match status" value="1"/>
</dbReference>
<comment type="caution">
    <text evidence="16">The sequence shown here is derived from an EMBL/GenBank/DDBJ whole genome shotgun (WGS) entry which is preliminary data.</text>
</comment>
<proteinExistence type="inferred from homology"/>
<dbReference type="InterPro" id="IPR001789">
    <property type="entry name" value="Sig_transdc_resp-reg_receiver"/>
</dbReference>
<dbReference type="Pfam" id="PF02518">
    <property type="entry name" value="HATPase_c"/>
    <property type="match status" value="1"/>
</dbReference>
<evidence type="ECO:0000256" key="6">
    <source>
        <dbReference type="ARBA" id="ARBA00022984"/>
    </source>
</evidence>
<evidence type="ECO:0000256" key="5">
    <source>
        <dbReference type="ARBA" id="ARBA00022960"/>
    </source>
</evidence>
<feature type="region of interest" description="Disordered" evidence="12">
    <location>
        <begin position="751"/>
        <end position="773"/>
    </location>
</feature>
<feature type="compositionally biased region" description="Basic and acidic residues" evidence="12">
    <location>
        <begin position="226"/>
        <end position="241"/>
    </location>
</feature>
<evidence type="ECO:0000256" key="4">
    <source>
        <dbReference type="ARBA" id="ARBA00022692"/>
    </source>
</evidence>
<dbReference type="SUPFAM" id="SSF52172">
    <property type="entry name" value="CheY-like"/>
    <property type="match status" value="1"/>
</dbReference>
<dbReference type="InterPro" id="IPR035952">
    <property type="entry name" value="Rhomboid-like_sf"/>
</dbReference>
<dbReference type="InterPro" id="IPR004358">
    <property type="entry name" value="Sig_transdc_His_kin-like_C"/>
</dbReference>
<evidence type="ECO:0000256" key="12">
    <source>
        <dbReference type="SAM" id="MobiDB-lite"/>
    </source>
</evidence>
<evidence type="ECO:0000259" key="15">
    <source>
        <dbReference type="PROSITE" id="PS50110"/>
    </source>
</evidence>
<protein>
    <recommendedName>
        <fullName evidence="3">glutamate racemase</fullName>
        <ecNumber evidence="3">5.1.1.3</ecNumber>
    </recommendedName>
</protein>
<dbReference type="EC" id="5.1.1.3" evidence="3"/>
<feature type="domain" description="Response regulatory" evidence="15">
    <location>
        <begin position="991"/>
        <end position="1107"/>
    </location>
</feature>
<evidence type="ECO:0000256" key="2">
    <source>
        <dbReference type="ARBA" id="ARBA00004141"/>
    </source>
</evidence>
<feature type="compositionally biased region" description="Low complexity" evidence="12">
    <location>
        <begin position="249"/>
        <end position="269"/>
    </location>
</feature>
<keyword evidence="11" id="KW-0597">Phosphoprotein</keyword>
<dbReference type="InterPro" id="IPR011006">
    <property type="entry name" value="CheY-like_superfamily"/>
</dbReference>
<dbReference type="SMART" id="SM00448">
    <property type="entry name" value="REC"/>
    <property type="match status" value="1"/>
</dbReference>
<feature type="transmembrane region" description="Helical" evidence="13">
    <location>
        <begin position="59"/>
        <end position="86"/>
    </location>
</feature>
<keyword evidence="17" id="KW-1185">Reference proteome</keyword>
<dbReference type="Pfam" id="PF00072">
    <property type="entry name" value="Response_reg"/>
    <property type="match status" value="1"/>
</dbReference>
<keyword evidence="5" id="KW-0133">Cell shape</keyword>
<accession>A0ABR0B8T9</accession>
<evidence type="ECO:0000256" key="9">
    <source>
        <dbReference type="ARBA" id="ARBA00023235"/>
    </source>
</evidence>
<keyword evidence="10" id="KW-0961">Cell wall biogenesis/degradation</keyword>
<evidence type="ECO:0000256" key="1">
    <source>
        <dbReference type="ARBA" id="ARBA00001602"/>
    </source>
</evidence>
<reference evidence="16 17" key="1">
    <citation type="journal article" date="2023" name="Nucleic Acids Res.">
        <title>The hologenome of Daphnia magna reveals possible DNA methylation and microbiome-mediated evolution of the host genome.</title>
        <authorList>
            <person name="Chaturvedi A."/>
            <person name="Li X."/>
            <person name="Dhandapani V."/>
            <person name="Marshall H."/>
            <person name="Kissane S."/>
            <person name="Cuenca-Cambronero M."/>
            <person name="Asole G."/>
            <person name="Calvet F."/>
            <person name="Ruiz-Romero M."/>
            <person name="Marangio P."/>
            <person name="Guigo R."/>
            <person name="Rago D."/>
            <person name="Mirbahai L."/>
            <person name="Eastwood N."/>
            <person name="Colbourne J.K."/>
            <person name="Zhou J."/>
            <person name="Mallon E."/>
            <person name="Orsini L."/>
        </authorList>
    </citation>
    <scope>NUCLEOTIDE SEQUENCE [LARGE SCALE GENOMIC DNA]</scope>
    <source>
        <strain evidence="16">LRV0_1</strain>
    </source>
</reference>
<evidence type="ECO:0000259" key="14">
    <source>
        <dbReference type="PROSITE" id="PS50109"/>
    </source>
</evidence>
<dbReference type="SMART" id="SM00387">
    <property type="entry name" value="HATPase_c"/>
    <property type="match status" value="1"/>
</dbReference>
<feature type="compositionally biased region" description="Polar residues" evidence="12">
    <location>
        <begin position="754"/>
        <end position="763"/>
    </location>
</feature>
<dbReference type="Gene3D" id="1.20.1540.10">
    <property type="entry name" value="Rhomboid-like"/>
    <property type="match status" value="1"/>
</dbReference>
<dbReference type="SUPFAM" id="SSF53681">
    <property type="entry name" value="Aspartate/glutamate racemase"/>
    <property type="match status" value="2"/>
</dbReference>
<evidence type="ECO:0000313" key="17">
    <source>
        <dbReference type="Proteomes" id="UP001234178"/>
    </source>
</evidence>
<dbReference type="Pfam" id="PF01177">
    <property type="entry name" value="Asp_Glu_race"/>
    <property type="match status" value="1"/>
</dbReference>
<feature type="domain" description="Histidine kinase" evidence="14">
    <location>
        <begin position="847"/>
        <end position="966"/>
    </location>
</feature>
<dbReference type="Gene3D" id="3.40.50.1860">
    <property type="match status" value="2"/>
</dbReference>
<keyword evidence="7 13" id="KW-1133">Transmembrane helix</keyword>
<sequence length="1116" mass="118856">MLERAKLALLRLPTVTRILVLLLAVIGIGVGLTTAWLSAPRFMSLLVYDRRALLRGQVWRLFTGHLVTSAPLALGFGILGVVWFLAPVERNFGTSRTVRFVAAAAVASYLPPFFLGFIAGDHEILAPQVLAGPFAVLEAMTVAWALENPTATLRIFFILPVTGRQFTWVALGISGIALLFGSPMAIPSMSAWAFGMLFGGSPSLVRRLFLDRKLARLRAEEKRELGARLAKSRKDGPDLRCHVPMSVQSPRTGDSSLLSSSTTDAPPSTVARNAPLGVFDSGLGGLTVVRALRAALPDEDIVYLGDTARVPYGTKGPETVVRYALGCSRHLVARGVKAIVIACNTVSAVAPDHVRAALDVPVLGVIDPGARAAVAATRSGRVGILATAGTIASGAYPRAVATQSTRVEAVGSAAPLLVPLAEEGWLEGDVPRLAVERYLAPLAEAAVDVVVLGCTHYPLFRDLIEHEARRMISPRFGPHNGSMPWKLLGAGNTPLSAALGALAPEERLRLNRLVDEMGGQVAARPFPVALERSLQDAAQADNVALYLATDDTLELLASPSFLEADRIVWGTIPTDALVGVAAAHRRNERIYLVHQQSEDLDDEAFARIPAFDAFAAVAYLPFGGRKRRSIPAVADVVGTEVDGIDLRRSVPPAASGARRARVAPRGVLLLGFHRADALAREARPFYETLAGLCAALLRSEPGDEHPEEQEIPSVPAPATQMPLSPRLSDATPITRPHPRRIAAETLRKPEILATHQTPETGTASEDLRPEPNDLAKVSDALDGIDAAVRSTARVTRDLLFSIGQGTQPNGPIALIELLHEAAADAAAPHISFEVAELTASDTGPATVRGDRAALAGVVGQLVANACEACAAHGGRVLLRAGRTTLDDLEGLKHEQAAFFEILDQGHGMTPETTARMFDPFFSTKFKGRGLGLAATLGIVASHRGMIHVDSRPQLGTRIRVTLPTDPERTRAMVPRPDRPLRGPIASGERLRILVAEDDAPLRNAVVRMLQREGHEVLAAEDGEAAWALYAAHGGAFDLLIADQTMPRLEGVDLVARVREKSADLPVILVSAVVGSELRARGAALAVRHVLSKPLFPRELFKAIAELTAPGPLAAHG</sequence>
<comment type="subcellular location">
    <subcellularLocation>
        <location evidence="2">Membrane</location>
        <topology evidence="2">Multi-pass membrane protein</topology>
    </subcellularLocation>
</comment>
<dbReference type="PROSITE" id="PS50109">
    <property type="entry name" value="HIS_KIN"/>
    <property type="match status" value="1"/>
</dbReference>
<feature type="region of interest" description="Disordered" evidence="12">
    <location>
        <begin position="226"/>
        <end position="270"/>
    </location>
</feature>
<keyword evidence="4 13" id="KW-0812">Transmembrane</keyword>
<dbReference type="InterPro" id="IPR001920">
    <property type="entry name" value="Asp/Glu_race"/>
</dbReference>
<organism evidence="16 17">
    <name type="scientific">Daphnia magna</name>
    <dbReference type="NCBI Taxonomy" id="35525"/>
    <lineage>
        <taxon>Eukaryota</taxon>
        <taxon>Metazoa</taxon>
        <taxon>Ecdysozoa</taxon>
        <taxon>Arthropoda</taxon>
        <taxon>Crustacea</taxon>
        <taxon>Branchiopoda</taxon>
        <taxon>Diplostraca</taxon>
        <taxon>Cladocera</taxon>
        <taxon>Anomopoda</taxon>
        <taxon>Daphniidae</taxon>
        <taxon>Daphnia</taxon>
    </lineage>
</organism>
<feature type="transmembrane region" description="Helical" evidence="13">
    <location>
        <begin position="125"/>
        <end position="146"/>
    </location>
</feature>
<keyword evidence="6" id="KW-0573">Peptidoglycan synthesis</keyword>
<dbReference type="HAMAP" id="MF_00258">
    <property type="entry name" value="Glu_racemase"/>
    <property type="match status" value="1"/>
</dbReference>
<dbReference type="SUPFAM" id="SSF55874">
    <property type="entry name" value="ATPase domain of HSP90 chaperone/DNA topoisomerase II/histidine kinase"/>
    <property type="match status" value="1"/>
</dbReference>
<comment type="catalytic activity">
    <reaction evidence="1">
        <text>L-glutamate = D-glutamate</text>
        <dbReference type="Rhea" id="RHEA:12813"/>
        <dbReference type="ChEBI" id="CHEBI:29985"/>
        <dbReference type="ChEBI" id="CHEBI:29986"/>
        <dbReference type="EC" id="5.1.1.3"/>
    </reaction>
</comment>
<dbReference type="InterPro" id="IPR015942">
    <property type="entry name" value="Asp/Glu/hydantoin_racemase"/>
</dbReference>
<feature type="region of interest" description="Disordered" evidence="12">
    <location>
        <begin position="701"/>
        <end position="734"/>
    </location>
</feature>